<dbReference type="Pfam" id="PF03562">
    <property type="entry name" value="MltA"/>
    <property type="match status" value="1"/>
</dbReference>
<dbReference type="InterPro" id="IPR026044">
    <property type="entry name" value="MltA"/>
</dbReference>
<keyword evidence="8" id="KW-1185">Reference proteome</keyword>
<dbReference type="RefSeq" id="WP_166952471.1">
    <property type="nucleotide sequence ID" value="NZ_JAASQI010000004.1"/>
</dbReference>
<dbReference type="EC" id="4.2.2.n1" evidence="2"/>
<dbReference type="InterPro" id="IPR005300">
    <property type="entry name" value="MltA_B"/>
</dbReference>
<evidence type="ECO:0000313" key="8">
    <source>
        <dbReference type="Proteomes" id="UP001429580"/>
    </source>
</evidence>
<dbReference type="EMBL" id="JAASQI010000004">
    <property type="protein sequence ID" value="NIJ58396.1"/>
    <property type="molecule type" value="Genomic_DNA"/>
</dbReference>
<dbReference type="CDD" id="cd14485">
    <property type="entry name" value="mltA_like_LT_A"/>
    <property type="match status" value="1"/>
</dbReference>
<dbReference type="PANTHER" id="PTHR30124:SF0">
    <property type="entry name" value="MEMBRANE-BOUND LYTIC MUREIN TRANSGLYCOSYLASE A"/>
    <property type="match status" value="1"/>
</dbReference>
<feature type="domain" description="Lytic transglycosylase MltA" evidence="6">
    <location>
        <begin position="116"/>
        <end position="281"/>
    </location>
</feature>
<dbReference type="SMART" id="SM00925">
    <property type="entry name" value="MltA"/>
    <property type="match status" value="1"/>
</dbReference>
<keyword evidence="4" id="KW-0961">Cell wall biogenesis/degradation</keyword>
<comment type="catalytic activity">
    <reaction evidence="1">
        <text>Exolytic cleavage of the (1-&gt;4)-beta-glycosidic linkage between N-acetylmuramic acid (MurNAc) and N-acetylglucosamine (GlcNAc) residues in peptidoglycan, from either the reducing or the non-reducing ends of the peptidoglycan chains, with concomitant formation of a 1,6-anhydrobond in the MurNAc residue.</text>
        <dbReference type="EC" id="4.2.2.n1"/>
    </reaction>
</comment>
<evidence type="ECO:0000256" key="5">
    <source>
        <dbReference type="ARBA" id="ARBA00030918"/>
    </source>
</evidence>
<dbReference type="Gene3D" id="2.40.240.50">
    <property type="entry name" value="Barwin-like endoglucanases"/>
    <property type="match status" value="1"/>
</dbReference>
<dbReference type="Gene3D" id="2.40.40.10">
    <property type="entry name" value="RlpA-like domain"/>
    <property type="match status" value="1"/>
</dbReference>
<dbReference type="Pfam" id="PF06725">
    <property type="entry name" value="3D"/>
    <property type="match status" value="1"/>
</dbReference>
<dbReference type="SUPFAM" id="SSF50685">
    <property type="entry name" value="Barwin-like endoglucanases"/>
    <property type="match status" value="1"/>
</dbReference>
<sequence>MTASVQTVSASKAPSVDGAALEQLTFDALAEWRADDHAAAFAAFRRTCQTVVGDAAVLRQGAPPPRALRAVCSAALAAPPSPDGDSARRFFERHFRPFRIRPANGDGFLTGYYEPEFAGRLVSGGVHDTPLLSRPDDLVNVAEGENVPGLDPALRAARRVAGPQGVRLEPVPDRAAIEDGALGGGARPLVYLDAVDAFMAHVQGSVRVRLVDAGTDGKAVRRFAYAGRNGHAYTSVARLVVAETGIAPADLTAPKLVAWLRAYPEEARRLMRRNRSYIFFRPADELAADDGPLGGASVQLTPGRAVAIDRRIWAYGLPVWIEARLPHPAGEGGSGSDDFYSLRRLMVAQDTGSAIVGPARADIFFGSGEAAGARAGLVRHVPERFVVFLPVGAERGT</sequence>
<evidence type="ECO:0000256" key="1">
    <source>
        <dbReference type="ARBA" id="ARBA00001420"/>
    </source>
</evidence>
<dbReference type="PIRSF" id="PIRSF019422">
    <property type="entry name" value="MltA"/>
    <property type="match status" value="1"/>
</dbReference>
<evidence type="ECO:0000256" key="4">
    <source>
        <dbReference type="ARBA" id="ARBA00023316"/>
    </source>
</evidence>
<protein>
    <recommendedName>
        <fullName evidence="2">peptidoglycan lytic exotransglycosylase</fullName>
        <ecNumber evidence="2">4.2.2.n1</ecNumber>
    </recommendedName>
    <alternativeName>
        <fullName evidence="5">Murein hydrolase A</fullName>
    </alternativeName>
</protein>
<evidence type="ECO:0000256" key="3">
    <source>
        <dbReference type="ARBA" id="ARBA00023239"/>
    </source>
</evidence>
<keyword evidence="3" id="KW-0456">Lyase</keyword>
<evidence type="ECO:0000313" key="7">
    <source>
        <dbReference type="EMBL" id="NIJ58396.1"/>
    </source>
</evidence>
<gene>
    <name evidence="7" type="ORF">FHS82_002238</name>
</gene>
<dbReference type="CDD" id="cd14668">
    <property type="entry name" value="mlta_B"/>
    <property type="match status" value="1"/>
</dbReference>
<evidence type="ECO:0000259" key="6">
    <source>
        <dbReference type="SMART" id="SM00925"/>
    </source>
</evidence>
<evidence type="ECO:0000256" key="2">
    <source>
        <dbReference type="ARBA" id="ARBA00012587"/>
    </source>
</evidence>
<dbReference type="InterPro" id="IPR010611">
    <property type="entry name" value="3D_dom"/>
</dbReference>
<organism evidence="7 8">
    <name type="scientific">Pseudochelatococcus lubricantis</name>
    <dbReference type="NCBI Taxonomy" id="1538102"/>
    <lineage>
        <taxon>Bacteria</taxon>
        <taxon>Pseudomonadati</taxon>
        <taxon>Pseudomonadota</taxon>
        <taxon>Alphaproteobacteria</taxon>
        <taxon>Hyphomicrobiales</taxon>
        <taxon>Chelatococcaceae</taxon>
        <taxon>Pseudochelatococcus</taxon>
    </lineage>
</organism>
<accession>A0ABX0UZN7</accession>
<comment type="caution">
    <text evidence="7">The sequence shown here is derived from an EMBL/GenBank/DDBJ whole genome shotgun (WGS) entry which is preliminary data.</text>
</comment>
<dbReference type="PANTHER" id="PTHR30124">
    <property type="entry name" value="MEMBRANE-BOUND LYTIC MUREIN TRANSGLYCOSYLASE A"/>
    <property type="match status" value="1"/>
</dbReference>
<reference evidence="7 8" key="1">
    <citation type="submission" date="2020-03" db="EMBL/GenBank/DDBJ databases">
        <title>Genomic Encyclopedia of Type Strains, Phase IV (KMG-IV): sequencing the most valuable type-strain genomes for metagenomic binning, comparative biology and taxonomic classification.</title>
        <authorList>
            <person name="Goeker M."/>
        </authorList>
    </citation>
    <scope>NUCLEOTIDE SEQUENCE [LARGE SCALE GENOMIC DNA]</scope>
    <source>
        <strain evidence="7 8">DSM 103870</strain>
    </source>
</reference>
<proteinExistence type="predicted"/>
<dbReference type="InterPro" id="IPR036908">
    <property type="entry name" value="RlpA-like_sf"/>
</dbReference>
<dbReference type="Proteomes" id="UP001429580">
    <property type="component" value="Unassembled WGS sequence"/>
</dbReference>
<name>A0ABX0UZN7_9HYPH</name>